<evidence type="ECO:0000256" key="1">
    <source>
        <dbReference type="SAM" id="Phobius"/>
    </source>
</evidence>
<sequence length="185" mass="19089">MRGNNSTATSPTKSGDGIAGILAYPRQPLDSRLEVRLEVSSPLPSKVNPPAPPALSFRQAHAVCRAGDWQLCWGMRRTTYAVGADPSVVMMGLSASFFLFLLADALFSVVVVDVVGVVAEAGLEPLPLAPAIRGTSVVGGMAPALMASMLAVGADLDAVVMVAGAGAEPEFVVSLVLFILAVSLR</sequence>
<keyword evidence="1" id="KW-0472">Membrane</keyword>
<feature type="transmembrane region" description="Helical" evidence="1">
    <location>
        <begin position="97"/>
        <end position="119"/>
    </location>
</feature>
<keyword evidence="1" id="KW-0812">Transmembrane</keyword>
<evidence type="ECO:0000313" key="2">
    <source>
        <dbReference type="EMBL" id="KAJ3569314.1"/>
    </source>
</evidence>
<dbReference type="AlphaFoldDB" id="A0A9W8TKE5"/>
<proteinExistence type="predicted"/>
<gene>
    <name evidence="2" type="ORF">NPX13_g6125</name>
</gene>
<reference evidence="2" key="1">
    <citation type="submission" date="2022-07" db="EMBL/GenBank/DDBJ databases">
        <title>Genome Sequence of Xylaria arbuscula.</title>
        <authorList>
            <person name="Buettner E."/>
        </authorList>
    </citation>
    <scope>NUCLEOTIDE SEQUENCE</scope>
    <source>
        <strain evidence="2">VT107</strain>
    </source>
</reference>
<dbReference type="Proteomes" id="UP001148614">
    <property type="component" value="Unassembled WGS sequence"/>
</dbReference>
<feature type="transmembrane region" description="Helical" evidence="1">
    <location>
        <begin position="158"/>
        <end position="182"/>
    </location>
</feature>
<accession>A0A9W8TKE5</accession>
<evidence type="ECO:0000313" key="3">
    <source>
        <dbReference type="Proteomes" id="UP001148614"/>
    </source>
</evidence>
<comment type="caution">
    <text evidence="2">The sequence shown here is derived from an EMBL/GenBank/DDBJ whole genome shotgun (WGS) entry which is preliminary data.</text>
</comment>
<organism evidence="2 3">
    <name type="scientific">Xylaria arbuscula</name>
    <dbReference type="NCBI Taxonomy" id="114810"/>
    <lineage>
        <taxon>Eukaryota</taxon>
        <taxon>Fungi</taxon>
        <taxon>Dikarya</taxon>
        <taxon>Ascomycota</taxon>
        <taxon>Pezizomycotina</taxon>
        <taxon>Sordariomycetes</taxon>
        <taxon>Xylariomycetidae</taxon>
        <taxon>Xylariales</taxon>
        <taxon>Xylariaceae</taxon>
        <taxon>Xylaria</taxon>
    </lineage>
</organism>
<protein>
    <submittedName>
        <fullName evidence="2">Uncharacterized protein</fullName>
    </submittedName>
</protein>
<name>A0A9W8TKE5_9PEZI</name>
<keyword evidence="3" id="KW-1185">Reference proteome</keyword>
<keyword evidence="1" id="KW-1133">Transmembrane helix</keyword>
<dbReference type="EMBL" id="JANPWZ010001047">
    <property type="protein sequence ID" value="KAJ3569314.1"/>
    <property type="molecule type" value="Genomic_DNA"/>
</dbReference>